<feature type="domain" description="Prp18" evidence="9">
    <location>
        <begin position="226"/>
        <end position="367"/>
    </location>
</feature>
<dbReference type="GO" id="GO:0046540">
    <property type="term" value="C:U4/U6 x U5 tri-snRNP complex"/>
    <property type="evidence" value="ECO:0007669"/>
    <property type="project" value="TreeGrafter"/>
</dbReference>
<proteinExistence type="inferred from homology"/>
<accession>A0A6U0CAD2</accession>
<evidence type="ECO:0000256" key="4">
    <source>
        <dbReference type="ARBA" id="ARBA00022664"/>
    </source>
</evidence>
<dbReference type="InterPro" id="IPR036285">
    <property type="entry name" value="PRP4-like_sf"/>
</dbReference>
<dbReference type="EMBL" id="HBEW01004450">
    <property type="protein sequence ID" value="CAD8582171.1"/>
    <property type="molecule type" value="Transcribed_RNA"/>
</dbReference>
<dbReference type="PANTHER" id="PTHR13007">
    <property type="entry name" value="PRE-MRNA SPLICING FACTOR-RELATED"/>
    <property type="match status" value="1"/>
</dbReference>
<dbReference type="Pfam" id="PF02840">
    <property type="entry name" value="Prp18"/>
    <property type="match status" value="1"/>
</dbReference>
<keyword evidence="7" id="KW-0539">Nucleus</keyword>
<feature type="region of interest" description="Disordered" evidence="8">
    <location>
        <begin position="21"/>
        <end position="75"/>
    </location>
</feature>
<dbReference type="PANTHER" id="PTHR13007:SF19">
    <property type="entry name" value="PRE-MRNA-SPLICING FACTOR 18"/>
    <property type="match status" value="1"/>
</dbReference>
<organism evidence="11">
    <name type="scientific">Ostreococcus mediterraneus</name>
    <dbReference type="NCBI Taxonomy" id="1486918"/>
    <lineage>
        <taxon>Eukaryota</taxon>
        <taxon>Viridiplantae</taxon>
        <taxon>Chlorophyta</taxon>
        <taxon>Mamiellophyceae</taxon>
        <taxon>Mamiellales</taxon>
        <taxon>Bathycoccaceae</taxon>
        <taxon>Ostreococcus</taxon>
    </lineage>
</organism>
<dbReference type="Gene3D" id="4.10.280.110">
    <property type="entry name" value="Pre-mRNA processing factor 4 domain"/>
    <property type="match status" value="1"/>
</dbReference>
<feature type="region of interest" description="Disordered" evidence="8">
    <location>
        <begin position="159"/>
        <end position="187"/>
    </location>
</feature>
<protein>
    <recommendedName>
        <fullName evidence="3">Pre-mRNA-splicing factor 18</fullName>
    </recommendedName>
</protein>
<evidence type="ECO:0000256" key="7">
    <source>
        <dbReference type="ARBA" id="ARBA00023242"/>
    </source>
</evidence>
<dbReference type="AlphaFoldDB" id="A0A6U0CAD2"/>
<dbReference type="Gene3D" id="1.20.940.10">
    <property type="entry name" value="Functional domain of the splicing factor Prp18"/>
    <property type="match status" value="1"/>
</dbReference>
<evidence type="ECO:0000256" key="6">
    <source>
        <dbReference type="ARBA" id="ARBA00023187"/>
    </source>
</evidence>
<dbReference type="InterPro" id="IPR039979">
    <property type="entry name" value="PRPF18"/>
</dbReference>
<feature type="compositionally biased region" description="Low complexity" evidence="8">
    <location>
        <begin position="64"/>
        <end position="75"/>
    </location>
</feature>
<evidence type="ECO:0000256" key="2">
    <source>
        <dbReference type="ARBA" id="ARBA00008137"/>
    </source>
</evidence>
<dbReference type="GO" id="GO:0000350">
    <property type="term" value="P:generation of catalytic spliceosome for second transesterification step"/>
    <property type="evidence" value="ECO:0007669"/>
    <property type="project" value="TreeGrafter"/>
</dbReference>
<evidence type="ECO:0000259" key="9">
    <source>
        <dbReference type="Pfam" id="PF02840"/>
    </source>
</evidence>
<evidence type="ECO:0000256" key="5">
    <source>
        <dbReference type="ARBA" id="ARBA00022728"/>
    </source>
</evidence>
<evidence type="ECO:0000256" key="3">
    <source>
        <dbReference type="ARBA" id="ARBA00018242"/>
    </source>
</evidence>
<keyword evidence="5" id="KW-0747">Spliceosome</keyword>
<dbReference type="InterPro" id="IPR014906">
    <property type="entry name" value="PRP4-like"/>
</dbReference>
<feature type="compositionally biased region" description="Basic and acidic residues" evidence="8">
    <location>
        <begin position="164"/>
        <end position="176"/>
    </location>
</feature>
<feature type="domain" description="Pre-mRNA processing factor 4 (PRP4)-like" evidence="10">
    <location>
        <begin position="100"/>
        <end position="125"/>
    </location>
</feature>
<dbReference type="Pfam" id="PF08799">
    <property type="entry name" value="PRP4"/>
    <property type="match status" value="1"/>
</dbReference>
<keyword evidence="4" id="KW-0507">mRNA processing</keyword>
<comment type="subcellular location">
    <subcellularLocation>
        <location evidence="1">Nucleus</location>
    </subcellularLocation>
</comment>
<evidence type="ECO:0000259" key="10">
    <source>
        <dbReference type="Pfam" id="PF08799"/>
    </source>
</evidence>
<feature type="compositionally biased region" description="Basic and acidic residues" evidence="8">
    <location>
        <begin position="49"/>
        <end position="61"/>
    </location>
</feature>
<evidence type="ECO:0000313" key="11">
    <source>
        <dbReference type="EMBL" id="CAD8582171.1"/>
    </source>
</evidence>
<dbReference type="SUPFAM" id="SSF47938">
    <property type="entry name" value="Functional domain of the splicing factor Prp18"/>
    <property type="match status" value="1"/>
</dbReference>
<dbReference type="GO" id="GO:0005682">
    <property type="term" value="C:U5 snRNP"/>
    <property type="evidence" value="ECO:0007669"/>
    <property type="project" value="TreeGrafter"/>
</dbReference>
<dbReference type="SUPFAM" id="SSF158230">
    <property type="entry name" value="PRP4-like"/>
    <property type="match status" value="1"/>
</dbReference>
<dbReference type="GO" id="GO:0071021">
    <property type="term" value="C:U2-type post-spliceosomal complex"/>
    <property type="evidence" value="ECO:0007669"/>
    <property type="project" value="TreeGrafter"/>
</dbReference>
<reference evidence="11" key="1">
    <citation type="submission" date="2021-01" db="EMBL/GenBank/DDBJ databases">
        <authorList>
            <person name="Corre E."/>
            <person name="Pelletier E."/>
            <person name="Niang G."/>
            <person name="Scheremetjew M."/>
            <person name="Finn R."/>
            <person name="Kale V."/>
            <person name="Holt S."/>
            <person name="Cochrane G."/>
            <person name="Meng A."/>
            <person name="Brown T."/>
            <person name="Cohen L."/>
        </authorList>
    </citation>
    <scope>NUCLEOTIDE SEQUENCE</scope>
    <source>
        <strain evidence="11">Clade-D-RCC2572</strain>
    </source>
</reference>
<evidence type="ECO:0000256" key="1">
    <source>
        <dbReference type="ARBA" id="ARBA00004123"/>
    </source>
</evidence>
<evidence type="ECO:0000256" key="8">
    <source>
        <dbReference type="SAM" id="MobiDB-lite"/>
    </source>
</evidence>
<dbReference type="InterPro" id="IPR004098">
    <property type="entry name" value="Prp18"/>
</dbReference>
<comment type="similarity">
    <text evidence="2">Belongs to the PRP18 family.</text>
</comment>
<name>A0A6U0CAD2_9CHLO</name>
<gene>
    <name evidence="11" type="ORF">OMED0929_LOCUS3712</name>
</gene>
<sequence>MSDVLMKEMARMRAERVAKAAASTAKYVPKGAIKRAASDAEGEGVSGKRARESEDGAHGRDTPAGTSRESARTASAAHVRVLEDEEEDAKMDVLSVEETIRRLRTLGQPATMFGEMREDRILRLKVATKNITVADETTLTATQVNEKLQDAERVQAFAQKKKDKAKEADNKGKAKDGGGAGAGDADDAPEISAEEKALMDSFAAAAAKVKKQREQEALEPIDQVAAYLKSLVKEWEAELDHKSEEWCYTHEGRQMISTFKTTQQHLKPLFKRIKRRSLPGDVERVLYLIMQAMKARNYKKAADAYIGIAIGNAAWPIGVTMVGIHARSAREKIGAQSQAHAMHDEETRKYLQSIKRLMTYAQRAYPTTPSLSLNFNSGVNGSDKAELLKAEARLSIDKQVPALMLGDGKEHQSDGWRAQDSDTRTWKSMLTHAYGESGRSATITTAKDAVVNRDTSLFSTRAGYIKANAPAPTTKKNPSTDGDH</sequence>
<keyword evidence="6" id="KW-0508">mRNA splicing</keyword>